<comment type="similarity">
    <text evidence="1 6 7">Belongs to the TRAFAC class TrmE-Era-EngA-EngB-Septin-like GTPase superfamily. TrmE GTPase family.</text>
</comment>
<dbReference type="RefSeq" id="WP_250248568.1">
    <property type="nucleotide sequence ID" value="NZ_CP097753.1"/>
</dbReference>
<evidence type="ECO:0000256" key="2">
    <source>
        <dbReference type="ARBA" id="ARBA00022694"/>
    </source>
</evidence>
<dbReference type="PROSITE" id="PS51709">
    <property type="entry name" value="G_TRME"/>
    <property type="match status" value="1"/>
</dbReference>
<sequence>MNYIIDTIVAISTPPGHGGIGVIRISGISVPEIIPKLLGKILEPRKAEYLPFLDTDGFILEKVIALFFPEPHSFTGENILEIHGHGGQMILDLLLERILKTSSDIRIAHPGEFTKRAFLNNKIDLIQAEAIADIIDASSYQAAKSASNTLQGAFSRKIHIISKNLANLRTHIEASIDFSEEATNILPYNNIEKKLKNIINDMQQVYESTCYGILLREGIKIVIAGNPNAGKSSLFNILIGINRAIVSTISGTTRDTLHESIQLDGVTYHVTDTAGLQKNSNNEIEQIGIKRTWNELNNADHILWVIDSNDDSNKKSNITLEYVEKTLSVKNKKKIPITIIRNKSDLTKEQIGISKINNYTCITLSALFDHGTDLLRKHLNTHIKSKQQKNYPYSLTENQGNFIARRRHLNALKKTSKYLLSAQNQLLSVMTINELFAEDLRLAHNELSKIFGNFTSEDLLEKIFSTFCVGK</sequence>
<gene>
    <name evidence="6 9" type="primary">mnmE</name>
    <name evidence="6" type="synonym">trmE</name>
    <name evidence="9" type="ORF">M9393_03210</name>
</gene>
<protein>
    <recommendedName>
        <fullName evidence="6">tRNA modification GTPase MnmE</fullName>
        <ecNumber evidence="6">3.6.-.-</ecNumber>
    </recommendedName>
</protein>
<evidence type="ECO:0000313" key="9">
    <source>
        <dbReference type="EMBL" id="URJ28152.1"/>
    </source>
</evidence>
<dbReference type="Gene3D" id="1.20.120.430">
    <property type="entry name" value="tRNA modification GTPase MnmE domain 2"/>
    <property type="match status" value="1"/>
</dbReference>
<dbReference type="Pfam" id="PF12631">
    <property type="entry name" value="MnmE_helical"/>
    <property type="match status" value="1"/>
</dbReference>
<feature type="binding site" evidence="6">
    <location>
        <position position="232"/>
    </location>
    <ligand>
        <name>Mg(2+)</name>
        <dbReference type="ChEBI" id="CHEBI:18420"/>
    </ligand>
</feature>
<comment type="function">
    <text evidence="6">Exhibits a very high intrinsic GTPase hydrolysis rate. Involved in the addition of a carboxymethylaminomethyl (cmnm) group at the wobble position (U34) of certain tRNAs, forming tRNA-cmnm(5)s(2)U34.</text>
</comment>
<dbReference type="EMBL" id="CP097753">
    <property type="protein sequence ID" value="URJ28152.1"/>
    <property type="molecule type" value="Genomic_DNA"/>
</dbReference>
<dbReference type="Gene3D" id="3.30.1360.120">
    <property type="entry name" value="Probable tRNA modification gtpase trme, domain 1"/>
    <property type="match status" value="1"/>
</dbReference>
<feature type="binding site" evidence="6">
    <location>
        <begin position="247"/>
        <end position="253"/>
    </location>
    <ligand>
        <name>GTP</name>
        <dbReference type="ChEBI" id="CHEBI:37565"/>
    </ligand>
</feature>
<dbReference type="NCBIfam" id="TIGR00450">
    <property type="entry name" value="mnmE_trmE_thdF"/>
    <property type="match status" value="1"/>
</dbReference>
<dbReference type="InterPro" id="IPR018948">
    <property type="entry name" value="GTP-bd_TrmE_N"/>
</dbReference>
<comment type="subcellular location">
    <subcellularLocation>
        <location evidence="6">Cytoplasm</location>
    </subcellularLocation>
</comment>
<dbReference type="InterPro" id="IPR025867">
    <property type="entry name" value="MnmE_helical"/>
</dbReference>
<evidence type="ECO:0000313" key="10">
    <source>
        <dbReference type="Proteomes" id="UP001056209"/>
    </source>
</evidence>
<feature type="binding site" evidence="6">
    <location>
        <position position="228"/>
    </location>
    <ligand>
        <name>K(+)</name>
        <dbReference type="ChEBI" id="CHEBI:29103"/>
    </ligand>
</feature>
<evidence type="ECO:0000259" key="8">
    <source>
        <dbReference type="PROSITE" id="PS51709"/>
    </source>
</evidence>
<keyword evidence="2 6" id="KW-0819">tRNA processing</keyword>
<comment type="subunit">
    <text evidence="6">Homodimer. Heterotetramer of two MnmE and two MnmG subunits.</text>
</comment>
<dbReference type="Gene3D" id="3.40.50.300">
    <property type="entry name" value="P-loop containing nucleotide triphosphate hydrolases"/>
    <property type="match status" value="1"/>
</dbReference>
<dbReference type="Proteomes" id="UP001056209">
    <property type="component" value="Chromosome"/>
</dbReference>
<feature type="binding site" evidence="6">
    <location>
        <begin position="228"/>
        <end position="233"/>
    </location>
    <ligand>
        <name>GTP</name>
        <dbReference type="ChEBI" id="CHEBI:37565"/>
    </ligand>
</feature>
<evidence type="ECO:0000256" key="7">
    <source>
        <dbReference type="RuleBase" id="RU003313"/>
    </source>
</evidence>
<dbReference type="GO" id="GO:0002098">
    <property type="term" value="P:tRNA wobble uridine modification"/>
    <property type="evidence" value="ECO:0007669"/>
    <property type="project" value="TreeGrafter"/>
</dbReference>
<dbReference type="AlphaFoldDB" id="A0A9Q8TVU7"/>
<dbReference type="InterPro" id="IPR031168">
    <property type="entry name" value="G_TrmE"/>
</dbReference>
<dbReference type="InterPro" id="IPR027368">
    <property type="entry name" value="MnmE_dom2"/>
</dbReference>
<keyword evidence="6" id="KW-0460">Magnesium</keyword>
<dbReference type="GO" id="GO:0003924">
    <property type="term" value="F:GTPase activity"/>
    <property type="evidence" value="ECO:0007669"/>
    <property type="project" value="UniProtKB-UniRule"/>
</dbReference>
<reference evidence="9" key="1">
    <citation type="submission" date="2022-05" db="EMBL/GenBank/DDBJ databases">
        <title>Impact of host demography and evolutionary history on endosymbiont molecular evolution: a test in carpenter ants (Genus Camponotus) and their Blochmannia endosymbionts.</title>
        <authorList>
            <person name="Manthey J.D."/>
            <person name="Giron J.C."/>
            <person name="Hruska J.P."/>
        </authorList>
    </citation>
    <scope>NUCLEOTIDE SEQUENCE</scope>
    <source>
        <strain evidence="9">C-039</strain>
    </source>
</reference>
<organism evidence="9 10">
    <name type="scientific">Candidatus Blochmannia vicinus</name>
    <name type="common">nom. nud.</name>
    <dbReference type="NCBI Taxonomy" id="251540"/>
    <lineage>
        <taxon>Bacteria</taxon>
        <taxon>Pseudomonadati</taxon>
        <taxon>Pseudomonadota</taxon>
        <taxon>Gammaproteobacteria</taxon>
        <taxon>Enterobacterales</taxon>
        <taxon>Enterobacteriaceae</taxon>
        <taxon>ant endosymbionts</taxon>
        <taxon>Candidatus Blochmanniella</taxon>
    </lineage>
</organism>
<dbReference type="EC" id="3.6.-.-" evidence="6"/>
<dbReference type="InterPro" id="IPR004520">
    <property type="entry name" value="GTPase_MnmE"/>
</dbReference>
<feature type="binding site" evidence="6">
    <location>
        <position position="24"/>
    </location>
    <ligand>
        <name>(6S)-5-formyl-5,6,7,8-tetrahydrofolate</name>
        <dbReference type="ChEBI" id="CHEBI:57457"/>
    </ligand>
</feature>
<dbReference type="GO" id="GO:0046872">
    <property type="term" value="F:metal ion binding"/>
    <property type="evidence" value="ECO:0007669"/>
    <property type="project" value="UniProtKB-KW"/>
</dbReference>
<evidence type="ECO:0000256" key="5">
    <source>
        <dbReference type="ARBA" id="ARBA00023134"/>
    </source>
</evidence>
<keyword evidence="6" id="KW-0963">Cytoplasm</keyword>
<dbReference type="Pfam" id="PF10396">
    <property type="entry name" value="TrmE_N"/>
    <property type="match status" value="1"/>
</dbReference>
<keyword evidence="6 9" id="KW-0378">Hydrolase</keyword>
<keyword evidence="6" id="KW-0479">Metal-binding</keyword>
<evidence type="ECO:0000256" key="6">
    <source>
        <dbReference type="HAMAP-Rule" id="MF_00379"/>
    </source>
</evidence>
<dbReference type="SUPFAM" id="SSF52540">
    <property type="entry name" value="P-loop containing nucleoside triphosphate hydrolases"/>
    <property type="match status" value="1"/>
</dbReference>
<dbReference type="InterPro" id="IPR027266">
    <property type="entry name" value="TrmE/GcvT-like"/>
</dbReference>
<dbReference type="PRINTS" id="PR00449">
    <property type="entry name" value="RASTRNSFRMNG"/>
</dbReference>
<feature type="binding site" evidence="6">
    <location>
        <position position="81"/>
    </location>
    <ligand>
        <name>(6S)-5-formyl-5,6,7,8-tetrahydrofolate</name>
        <dbReference type="ChEBI" id="CHEBI:57457"/>
    </ligand>
</feature>
<dbReference type="NCBIfam" id="NF003661">
    <property type="entry name" value="PRK05291.1-3"/>
    <property type="match status" value="1"/>
</dbReference>
<feature type="binding site" evidence="6">
    <location>
        <position position="471"/>
    </location>
    <ligand>
        <name>(6S)-5-formyl-5,6,7,8-tetrahydrofolate</name>
        <dbReference type="ChEBI" id="CHEBI:57457"/>
    </ligand>
</feature>
<keyword evidence="3 6" id="KW-0547">Nucleotide-binding</keyword>
<dbReference type="Pfam" id="PF01926">
    <property type="entry name" value="MMR_HSR1"/>
    <property type="match status" value="1"/>
</dbReference>
<comment type="cofactor">
    <cofactor evidence="6">
        <name>K(+)</name>
        <dbReference type="ChEBI" id="CHEBI:29103"/>
    </cofactor>
    <text evidence="6">Binds 1 potassium ion per subunit.</text>
</comment>
<keyword evidence="5 6" id="KW-0342">GTP-binding</keyword>
<feature type="binding site" evidence="6">
    <location>
        <position position="122"/>
    </location>
    <ligand>
        <name>(6S)-5-formyl-5,6,7,8-tetrahydrofolate</name>
        <dbReference type="ChEBI" id="CHEBI:57457"/>
    </ligand>
</feature>
<feature type="binding site" evidence="6">
    <location>
        <begin position="272"/>
        <end position="275"/>
    </location>
    <ligand>
        <name>GTP</name>
        <dbReference type="ChEBI" id="CHEBI:37565"/>
    </ligand>
</feature>
<keyword evidence="4 6" id="KW-0630">Potassium</keyword>
<comment type="caution">
    <text evidence="6">Lacks conserved residue(s) required for the propagation of feature annotation.</text>
</comment>
<dbReference type="PANTHER" id="PTHR42714">
    <property type="entry name" value="TRNA MODIFICATION GTPASE GTPBP3"/>
    <property type="match status" value="1"/>
</dbReference>
<feature type="binding site" evidence="6">
    <location>
        <position position="253"/>
    </location>
    <ligand>
        <name>Mg(2+)</name>
        <dbReference type="ChEBI" id="CHEBI:18420"/>
    </ligand>
</feature>
<dbReference type="CDD" id="cd14858">
    <property type="entry name" value="TrmE_N"/>
    <property type="match status" value="1"/>
</dbReference>
<dbReference type="GO" id="GO:0005525">
    <property type="term" value="F:GTP binding"/>
    <property type="evidence" value="ECO:0007669"/>
    <property type="project" value="UniProtKB-UniRule"/>
</dbReference>
<dbReference type="CDD" id="cd04164">
    <property type="entry name" value="trmE"/>
    <property type="match status" value="1"/>
</dbReference>
<accession>A0A9Q8TVU7</accession>
<feature type="binding site" evidence="6">
    <location>
        <position position="249"/>
    </location>
    <ligand>
        <name>K(+)</name>
        <dbReference type="ChEBI" id="CHEBI:29103"/>
    </ligand>
</feature>
<dbReference type="HAMAP" id="MF_00379">
    <property type="entry name" value="GTPase_MnmE"/>
    <property type="match status" value="1"/>
</dbReference>
<dbReference type="InterPro" id="IPR006073">
    <property type="entry name" value="GTP-bd"/>
</dbReference>
<name>A0A9Q8TVU7_9ENTR</name>
<feature type="domain" description="TrmE-type G" evidence="8">
    <location>
        <begin position="218"/>
        <end position="384"/>
    </location>
</feature>
<evidence type="ECO:0000256" key="3">
    <source>
        <dbReference type="ARBA" id="ARBA00022741"/>
    </source>
</evidence>
<dbReference type="InterPro" id="IPR027417">
    <property type="entry name" value="P-loop_NTPase"/>
</dbReference>
<dbReference type="PANTHER" id="PTHR42714:SF2">
    <property type="entry name" value="TRNA MODIFICATION GTPASE GTPBP3, MITOCHONDRIAL"/>
    <property type="match status" value="1"/>
</dbReference>
<dbReference type="NCBIfam" id="TIGR00231">
    <property type="entry name" value="small_GTP"/>
    <property type="match status" value="1"/>
</dbReference>
<evidence type="ECO:0000256" key="4">
    <source>
        <dbReference type="ARBA" id="ARBA00022958"/>
    </source>
</evidence>
<dbReference type="GO" id="GO:0030488">
    <property type="term" value="P:tRNA methylation"/>
    <property type="evidence" value="ECO:0007669"/>
    <property type="project" value="TreeGrafter"/>
</dbReference>
<dbReference type="GO" id="GO:0005829">
    <property type="term" value="C:cytosol"/>
    <property type="evidence" value="ECO:0007669"/>
    <property type="project" value="TreeGrafter"/>
</dbReference>
<feature type="binding site" evidence="6">
    <location>
        <position position="247"/>
    </location>
    <ligand>
        <name>K(+)</name>
        <dbReference type="ChEBI" id="CHEBI:29103"/>
    </ligand>
</feature>
<feature type="binding site" evidence="6">
    <location>
        <position position="252"/>
    </location>
    <ligand>
        <name>K(+)</name>
        <dbReference type="ChEBI" id="CHEBI:29103"/>
    </ligand>
</feature>
<dbReference type="InterPro" id="IPR005225">
    <property type="entry name" value="Small_GTP-bd"/>
</dbReference>
<evidence type="ECO:0000256" key="1">
    <source>
        <dbReference type="ARBA" id="ARBA00011043"/>
    </source>
</evidence>
<proteinExistence type="inferred from homology"/>